<dbReference type="EMBL" id="CM042037">
    <property type="protein sequence ID" value="KAI3742523.1"/>
    <property type="molecule type" value="Genomic_DNA"/>
</dbReference>
<reference evidence="1 2" key="2">
    <citation type="journal article" date="2022" name="Mol. Ecol. Resour.">
        <title>The genomes of chicory, endive, great burdock and yacon provide insights into Asteraceae paleo-polyploidization history and plant inulin production.</title>
        <authorList>
            <person name="Fan W."/>
            <person name="Wang S."/>
            <person name="Wang H."/>
            <person name="Wang A."/>
            <person name="Jiang F."/>
            <person name="Liu H."/>
            <person name="Zhao H."/>
            <person name="Xu D."/>
            <person name="Zhang Y."/>
        </authorList>
    </citation>
    <scope>NUCLEOTIDE SEQUENCE [LARGE SCALE GENOMIC DNA]</scope>
    <source>
        <strain evidence="2">cv. Yunnan</strain>
        <tissue evidence="1">Leaves</tissue>
    </source>
</reference>
<evidence type="ECO:0000313" key="1">
    <source>
        <dbReference type="EMBL" id="KAI3742523.1"/>
    </source>
</evidence>
<reference evidence="2" key="1">
    <citation type="journal article" date="2022" name="Mol. Ecol. Resour.">
        <title>The genomes of chicory, endive, great burdock and yacon provide insights into Asteraceae palaeo-polyploidization history and plant inulin production.</title>
        <authorList>
            <person name="Fan W."/>
            <person name="Wang S."/>
            <person name="Wang H."/>
            <person name="Wang A."/>
            <person name="Jiang F."/>
            <person name="Liu H."/>
            <person name="Zhao H."/>
            <person name="Xu D."/>
            <person name="Zhang Y."/>
        </authorList>
    </citation>
    <scope>NUCLEOTIDE SEQUENCE [LARGE SCALE GENOMIC DNA]</scope>
    <source>
        <strain evidence="2">cv. Yunnan</strain>
    </source>
</reference>
<keyword evidence="2" id="KW-1185">Reference proteome</keyword>
<comment type="caution">
    <text evidence="1">The sequence shown here is derived from an EMBL/GenBank/DDBJ whole genome shotgun (WGS) entry which is preliminary data.</text>
</comment>
<sequence length="224" mass="26111">MSWKKGSILGLDEEDDPVLVETYSEVRVKESSSKNLKDFRQLDMVNDCSDHHFVDKSSISGEKKLAKESSGRMEHFGQRSSWCEVVAFSYILYMITYEVESPDEAAFVIAARELGFKFYKRTHTFVSFMELDPVSKKRVERLAKNGREFEESTKEHVNEYVDACLRTLILAYRELTEEEYKEFNEKFKEAKNSVSVDRDELIDQVTACRSRGPRSSATEDRRHR</sequence>
<name>A0ACB9D7D1_9ASTR</name>
<organism evidence="1 2">
    <name type="scientific">Smallanthus sonchifolius</name>
    <dbReference type="NCBI Taxonomy" id="185202"/>
    <lineage>
        <taxon>Eukaryota</taxon>
        <taxon>Viridiplantae</taxon>
        <taxon>Streptophyta</taxon>
        <taxon>Embryophyta</taxon>
        <taxon>Tracheophyta</taxon>
        <taxon>Spermatophyta</taxon>
        <taxon>Magnoliopsida</taxon>
        <taxon>eudicotyledons</taxon>
        <taxon>Gunneridae</taxon>
        <taxon>Pentapetalae</taxon>
        <taxon>asterids</taxon>
        <taxon>campanulids</taxon>
        <taxon>Asterales</taxon>
        <taxon>Asteraceae</taxon>
        <taxon>Asteroideae</taxon>
        <taxon>Heliantheae alliance</taxon>
        <taxon>Millerieae</taxon>
        <taxon>Smallanthus</taxon>
    </lineage>
</organism>
<proteinExistence type="predicted"/>
<protein>
    <submittedName>
        <fullName evidence="1">Uncharacterized protein</fullName>
    </submittedName>
</protein>
<evidence type="ECO:0000313" key="2">
    <source>
        <dbReference type="Proteomes" id="UP001056120"/>
    </source>
</evidence>
<dbReference type="Proteomes" id="UP001056120">
    <property type="component" value="Linkage Group LG20"/>
</dbReference>
<gene>
    <name evidence="1" type="ORF">L1987_60207</name>
</gene>
<accession>A0ACB9D7D1</accession>